<dbReference type="OrthoDB" id="4829434at2"/>
<dbReference type="PANTHER" id="PTHR34139:SF1">
    <property type="entry name" value="RNASE MJ1380-RELATED"/>
    <property type="match status" value="1"/>
</dbReference>
<dbReference type="GO" id="GO:0004540">
    <property type="term" value="F:RNA nuclease activity"/>
    <property type="evidence" value="ECO:0007669"/>
    <property type="project" value="InterPro"/>
</dbReference>
<keyword evidence="1" id="KW-0597">Phosphoprotein</keyword>
<keyword evidence="2" id="KW-1277">Toxin-antitoxin system</keyword>
<keyword evidence="9" id="KW-1185">Reference proteome</keyword>
<evidence type="ECO:0000256" key="4">
    <source>
        <dbReference type="ARBA" id="ARBA00022741"/>
    </source>
</evidence>
<evidence type="ECO:0000313" key="6">
    <source>
        <dbReference type="EMBL" id="QCI97115.1"/>
    </source>
</evidence>
<protein>
    <submittedName>
        <fullName evidence="6">DUF86 domain-containing protein</fullName>
    </submittedName>
</protein>
<evidence type="ECO:0000256" key="1">
    <source>
        <dbReference type="ARBA" id="ARBA00022553"/>
    </source>
</evidence>
<gene>
    <name evidence="6" type="ORF">CFBP5473_03805</name>
    <name evidence="7" type="ORF">J5285_01585</name>
</gene>
<evidence type="ECO:0000313" key="7">
    <source>
        <dbReference type="EMBL" id="QYA07454.1"/>
    </source>
</evidence>
<dbReference type="GO" id="GO:0016787">
    <property type="term" value="F:hydrolase activity"/>
    <property type="evidence" value="ECO:0007669"/>
    <property type="project" value="UniProtKB-KW"/>
</dbReference>
<proteinExistence type="predicted"/>
<name>A0A4D7DKL7_9HYPH</name>
<evidence type="ECO:0000256" key="2">
    <source>
        <dbReference type="ARBA" id="ARBA00022649"/>
    </source>
</evidence>
<dbReference type="Pfam" id="PF01934">
    <property type="entry name" value="HepT-like"/>
    <property type="match status" value="1"/>
</dbReference>
<reference evidence="7 9" key="2">
    <citation type="submission" date="2021-03" db="EMBL/GenBank/DDBJ databases">
        <title>Rapid diversification of plasmids in a genus of pathogenic and nitrogen fixing bacteria.</title>
        <authorList>
            <person name="Weisberg A.J."/>
            <person name="Miller M."/>
            <person name="Ream W."/>
            <person name="Grunwald N.J."/>
            <person name="Chang J.H."/>
        </authorList>
    </citation>
    <scope>NUCLEOTIDE SEQUENCE [LARGE SCALE GENOMIC DNA]</scope>
    <source>
        <strain evidence="7 9">AF3.44</strain>
    </source>
</reference>
<accession>A0A4D7DKL7</accession>
<reference evidence="6 8" key="1">
    <citation type="submission" date="2019-04" db="EMBL/GenBank/DDBJ databases">
        <title>Complete genome sequence of Agrobacterium larrymoorei CFBP5473.</title>
        <authorList>
            <person name="Haryono M."/>
            <person name="Chou L."/>
            <person name="Lin Y.-C."/>
            <person name="Lai E.-M."/>
            <person name="Kuo C.-H."/>
        </authorList>
    </citation>
    <scope>NUCLEOTIDE SEQUENCE [LARGE SCALE GENOMIC DNA]</scope>
    <source>
        <strain evidence="6 8">CFBP5473</strain>
    </source>
</reference>
<dbReference type="GO" id="GO:0110001">
    <property type="term" value="C:toxin-antitoxin complex"/>
    <property type="evidence" value="ECO:0007669"/>
    <property type="project" value="InterPro"/>
</dbReference>
<evidence type="ECO:0000256" key="3">
    <source>
        <dbReference type="ARBA" id="ARBA00022722"/>
    </source>
</evidence>
<dbReference type="GO" id="GO:0000166">
    <property type="term" value="F:nucleotide binding"/>
    <property type="evidence" value="ECO:0007669"/>
    <property type="project" value="UniProtKB-KW"/>
</dbReference>
<keyword evidence="5" id="KW-0378">Hydrolase</keyword>
<dbReference type="PANTHER" id="PTHR34139">
    <property type="entry name" value="UPF0331 PROTEIN MJ0127"/>
    <property type="match status" value="1"/>
</dbReference>
<dbReference type="InterPro" id="IPR008201">
    <property type="entry name" value="HepT-like"/>
</dbReference>
<evidence type="ECO:0000256" key="5">
    <source>
        <dbReference type="ARBA" id="ARBA00022801"/>
    </source>
</evidence>
<evidence type="ECO:0000313" key="8">
    <source>
        <dbReference type="Proteomes" id="UP000298545"/>
    </source>
</evidence>
<evidence type="ECO:0000313" key="9">
    <source>
        <dbReference type="Proteomes" id="UP000826513"/>
    </source>
</evidence>
<dbReference type="EMBL" id="CP072167">
    <property type="protein sequence ID" value="QYA07454.1"/>
    <property type="molecule type" value="Genomic_DNA"/>
</dbReference>
<organism evidence="6 8">
    <name type="scientific">Agrobacterium larrymoorei</name>
    <dbReference type="NCBI Taxonomy" id="160699"/>
    <lineage>
        <taxon>Bacteria</taxon>
        <taxon>Pseudomonadati</taxon>
        <taxon>Pseudomonadota</taxon>
        <taxon>Alphaproteobacteria</taxon>
        <taxon>Hyphomicrobiales</taxon>
        <taxon>Rhizobiaceae</taxon>
        <taxon>Rhizobium/Agrobacterium group</taxon>
        <taxon>Agrobacterium</taxon>
    </lineage>
</organism>
<dbReference type="RefSeq" id="WP_027676611.1">
    <property type="nucleotide sequence ID" value="NZ_CP039691.1"/>
</dbReference>
<dbReference type="InterPro" id="IPR051813">
    <property type="entry name" value="HepT_RNase_toxin"/>
</dbReference>
<dbReference type="EMBL" id="CP039691">
    <property type="protein sequence ID" value="QCI97115.1"/>
    <property type="molecule type" value="Genomic_DNA"/>
</dbReference>
<keyword evidence="4" id="KW-0547">Nucleotide-binding</keyword>
<keyword evidence="3" id="KW-0540">Nuclease</keyword>
<dbReference type="Proteomes" id="UP000298545">
    <property type="component" value="Chromosome circular"/>
</dbReference>
<dbReference type="KEGG" id="alf:CFBP5473_03805"/>
<sequence length="120" mass="13907">MSTERLRVYIDEMTQVAAETVQFVHGMTKDDFLKDIVRQRAVGMNLLMIGETVVHLLDEYPEFAADFSDIPWKQIRGMRNRIAHGYMTINLDTVWDTTQHAIPELLEKLTLLGNWRAQGE</sequence>
<dbReference type="Proteomes" id="UP000826513">
    <property type="component" value="Chromosome 1"/>
</dbReference>
<dbReference type="AlphaFoldDB" id="A0A4D7DKL7"/>
<dbReference type="STRING" id="1367849.GCA_000518585_04055"/>